<dbReference type="AlphaFoldDB" id="M1WS81"/>
<sequence>MEIAEYIHSKRPKVKFILPIVPKLDLETLINSDSPDKNHLVKVFGGSSVELLYT</sequence>
<reference evidence="1 2" key="1">
    <citation type="submission" date="2012-05" db="EMBL/GenBank/DDBJ databases">
        <authorList>
            <person name="Hilton J."/>
        </authorList>
    </citation>
    <scope>NUCLEOTIDE SEQUENCE [LARGE SCALE GENOMIC DNA]</scope>
    <source>
        <strain evidence="1 2">HH01</strain>
    </source>
</reference>
<organism evidence="1 2">
    <name type="scientific">Richelia intracellularis HH01</name>
    <dbReference type="NCBI Taxonomy" id="1165094"/>
    <lineage>
        <taxon>Bacteria</taxon>
        <taxon>Bacillati</taxon>
        <taxon>Cyanobacteriota</taxon>
        <taxon>Cyanophyceae</taxon>
        <taxon>Nostocales</taxon>
        <taxon>Nostocaceae</taxon>
        <taxon>Richelia</taxon>
    </lineage>
</organism>
<dbReference type="EMBL" id="CAIY01000044">
    <property type="protein sequence ID" value="CCH67294.1"/>
    <property type="molecule type" value="Genomic_DNA"/>
</dbReference>
<reference evidence="2" key="2">
    <citation type="submission" date="2016-01" db="EMBL/GenBank/DDBJ databases">
        <title>Diatom-associated endosymboitic cyanobacterium lacks core nitrogen metabolism enzymes.</title>
        <authorList>
            <person name="Hilton J.A."/>
            <person name="Foster R.A."/>
            <person name="Tripp H.J."/>
            <person name="Carter B.J."/>
            <person name="Zehr J.P."/>
            <person name="Villareal T.A."/>
        </authorList>
    </citation>
    <scope>NUCLEOTIDE SEQUENCE [LARGE SCALE GENOMIC DNA]</scope>
    <source>
        <strain evidence="2">HH01</strain>
    </source>
</reference>
<keyword evidence="2" id="KW-1185">Reference proteome</keyword>
<name>M1WS81_9NOST</name>
<protein>
    <submittedName>
        <fullName evidence="1">Uncharacterized protein</fullName>
    </submittedName>
</protein>
<comment type="caution">
    <text evidence="1">The sequence shown here is derived from an EMBL/GenBank/DDBJ whole genome shotgun (WGS) entry which is preliminary data.</text>
</comment>
<evidence type="ECO:0000313" key="2">
    <source>
        <dbReference type="Proteomes" id="UP000053051"/>
    </source>
</evidence>
<dbReference type="Proteomes" id="UP000053051">
    <property type="component" value="Unassembled WGS sequence"/>
</dbReference>
<dbReference type="STRING" id="1165094.RINTHH_11390"/>
<evidence type="ECO:0000313" key="1">
    <source>
        <dbReference type="EMBL" id="CCH67294.1"/>
    </source>
</evidence>
<accession>M1WS81</accession>
<proteinExistence type="predicted"/>
<gene>
    <name evidence="1" type="ORF">RINTHH_11390</name>
</gene>